<feature type="region of interest" description="Disordered" evidence="1">
    <location>
        <begin position="1"/>
        <end position="24"/>
    </location>
</feature>
<name>A0A9P9EKI3_9PLEO</name>
<gene>
    <name evidence="2" type="ORF">B0J11DRAFT_516176</name>
</gene>
<feature type="region of interest" description="Disordered" evidence="1">
    <location>
        <begin position="163"/>
        <end position="185"/>
    </location>
</feature>
<dbReference type="Proteomes" id="UP000700596">
    <property type="component" value="Unassembled WGS sequence"/>
</dbReference>
<feature type="compositionally biased region" description="Polar residues" evidence="1">
    <location>
        <begin position="65"/>
        <end position="88"/>
    </location>
</feature>
<keyword evidence="3" id="KW-1185">Reference proteome</keyword>
<dbReference type="AlphaFoldDB" id="A0A9P9EKI3"/>
<evidence type="ECO:0000256" key="1">
    <source>
        <dbReference type="SAM" id="MobiDB-lite"/>
    </source>
</evidence>
<protein>
    <submittedName>
        <fullName evidence="2">Uncharacterized protein</fullName>
    </submittedName>
</protein>
<evidence type="ECO:0000313" key="3">
    <source>
        <dbReference type="Proteomes" id="UP000700596"/>
    </source>
</evidence>
<evidence type="ECO:0000313" key="2">
    <source>
        <dbReference type="EMBL" id="KAH7139148.1"/>
    </source>
</evidence>
<organism evidence="2 3">
    <name type="scientific">Dendryphion nanum</name>
    <dbReference type="NCBI Taxonomy" id="256645"/>
    <lineage>
        <taxon>Eukaryota</taxon>
        <taxon>Fungi</taxon>
        <taxon>Dikarya</taxon>
        <taxon>Ascomycota</taxon>
        <taxon>Pezizomycotina</taxon>
        <taxon>Dothideomycetes</taxon>
        <taxon>Pleosporomycetidae</taxon>
        <taxon>Pleosporales</taxon>
        <taxon>Torulaceae</taxon>
        <taxon>Dendryphion</taxon>
    </lineage>
</organism>
<reference evidence="2" key="1">
    <citation type="journal article" date="2021" name="Nat. Commun.">
        <title>Genetic determinants of endophytism in the Arabidopsis root mycobiome.</title>
        <authorList>
            <person name="Mesny F."/>
            <person name="Miyauchi S."/>
            <person name="Thiergart T."/>
            <person name="Pickel B."/>
            <person name="Atanasova L."/>
            <person name="Karlsson M."/>
            <person name="Huettel B."/>
            <person name="Barry K.W."/>
            <person name="Haridas S."/>
            <person name="Chen C."/>
            <person name="Bauer D."/>
            <person name="Andreopoulos W."/>
            <person name="Pangilinan J."/>
            <person name="LaButti K."/>
            <person name="Riley R."/>
            <person name="Lipzen A."/>
            <person name="Clum A."/>
            <person name="Drula E."/>
            <person name="Henrissat B."/>
            <person name="Kohler A."/>
            <person name="Grigoriev I.V."/>
            <person name="Martin F.M."/>
            <person name="Hacquard S."/>
        </authorList>
    </citation>
    <scope>NUCLEOTIDE SEQUENCE</scope>
    <source>
        <strain evidence="2">MPI-CAGE-CH-0243</strain>
    </source>
</reference>
<feature type="region of interest" description="Disordered" evidence="1">
    <location>
        <begin position="358"/>
        <end position="377"/>
    </location>
</feature>
<accession>A0A9P9EKI3</accession>
<sequence length="377" mass="43560">MRQQCGIPHADFENMSNADSENAEHERYLNIRDIVNLLEEPESSSDKSSFTDEQIDEDLDRASYPPNTDAQYGSSIHETESPTLSPMTSKTEGVEVFHPVPYYGARPQTPRFQYQFQDDRPIHEYLGLVLRRAPCDPHLKGPTCGYEPIHLKLHHRRRREPLHREPDHEWDADDEGDVTPINSSLRMSPKSEIEDLHQEVDESPVLQQRLARKSQNVDMFGNIGDNPVILDVDSTKLTTRRFRRYSYTWRRPESMNFPAPSNETPQESRDTISHSIFPKGEASSVQLIPITNKGKQPVRSPSYQPNTSHFPTFLERFGRRTYLWAPVQINPFLILRDGEDMEDRTAWIHPAVPPTLAGPSRLLRPNERDAVRRNMME</sequence>
<feature type="region of interest" description="Disordered" evidence="1">
    <location>
        <begin position="39"/>
        <end position="88"/>
    </location>
</feature>
<feature type="compositionally biased region" description="Basic and acidic residues" evidence="1">
    <location>
        <begin position="364"/>
        <end position="377"/>
    </location>
</feature>
<comment type="caution">
    <text evidence="2">The sequence shown here is derived from an EMBL/GenBank/DDBJ whole genome shotgun (WGS) entry which is preliminary data.</text>
</comment>
<proteinExistence type="predicted"/>
<dbReference type="EMBL" id="JAGMWT010000001">
    <property type="protein sequence ID" value="KAH7139148.1"/>
    <property type="molecule type" value="Genomic_DNA"/>
</dbReference>